<feature type="domain" description="PROP1-like PPR" evidence="15">
    <location>
        <begin position="224"/>
        <end position="285"/>
    </location>
</feature>
<feature type="region of interest" description="Disordered" evidence="13">
    <location>
        <begin position="102"/>
        <end position="229"/>
    </location>
</feature>
<dbReference type="EMBL" id="JAINDJ010000002">
    <property type="protein sequence ID" value="KAG9456142.1"/>
    <property type="molecule type" value="Genomic_DNA"/>
</dbReference>
<evidence type="ECO:0000256" key="13">
    <source>
        <dbReference type="SAM" id="MobiDB-lite"/>
    </source>
</evidence>
<feature type="compositionally biased region" description="Polar residues" evidence="13">
    <location>
        <begin position="152"/>
        <end position="163"/>
    </location>
</feature>
<feature type="domain" description="PRORP" evidence="14">
    <location>
        <begin position="605"/>
        <end position="831"/>
    </location>
</feature>
<evidence type="ECO:0000256" key="3">
    <source>
        <dbReference type="ARBA" id="ARBA00007626"/>
    </source>
</evidence>
<reference evidence="16 17" key="1">
    <citation type="submission" date="2021-07" db="EMBL/GenBank/DDBJ databases">
        <title>The Aristolochia fimbriata genome: insights into angiosperm evolution, floral development and chemical biosynthesis.</title>
        <authorList>
            <person name="Jiao Y."/>
        </authorList>
    </citation>
    <scope>NUCLEOTIDE SEQUENCE [LARGE SCALE GENOMIC DNA]</scope>
    <source>
        <strain evidence="16">IBCAS-2021</strain>
        <tissue evidence="16">Leaf</tissue>
    </source>
</reference>
<feature type="domain" description="PROP1-like PPR" evidence="15">
    <location>
        <begin position="418"/>
        <end position="563"/>
    </location>
</feature>
<keyword evidence="7" id="KW-0479">Metal-binding</keyword>
<evidence type="ECO:0000256" key="10">
    <source>
        <dbReference type="ARBA" id="ARBA00022833"/>
    </source>
</evidence>
<comment type="catalytic activity">
    <reaction evidence="1">
        <text>Endonucleolytic cleavage of RNA, removing 5'-extranucleotides from tRNA precursor.</text>
        <dbReference type="EC" id="3.1.26.5"/>
    </reaction>
</comment>
<dbReference type="PANTHER" id="PTHR13547:SF7">
    <property type="entry name" value="RIBONUCLEASE P"/>
    <property type="match status" value="1"/>
</dbReference>
<comment type="similarity">
    <text evidence="3">Belongs to the PPR family. P subfamily.</text>
</comment>
<evidence type="ECO:0000256" key="2">
    <source>
        <dbReference type="ARBA" id="ARBA00001946"/>
    </source>
</evidence>
<comment type="cofactor">
    <cofactor evidence="2">
        <name>Mg(2+)</name>
        <dbReference type="ChEBI" id="CHEBI:18420"/>
    </cofactor>
</comment>
<dbReference type="GO" id="GO:0001682">
    <property type="term" value="P:tRNA 5'-leader removal"/>
    <property type="evidence" value="ECO:0007669"/>
    <property type="project" value="TreeGrafter"/>
</dbReference>
<organism evidence="16 17">
    <name type="scientific">Aristolochia fimbriata</name>
    <name type="common">White veined hardy Dutchman's pipe vine</name>
    <dbReference type="NCBI Taxonomy" id="158543"/>
    <lineage>
        <taxon>Eukaryota</taxon>
        <taxon>Viridiplantae</taxon>
        <taxon>Streptophyta</taxon>
        <taxon>Embryophyta</taxon>
        <taxon>Tracheophyta</taxon>
        <taxon>Spermatophyta</taxon>
        <taxon>Magnoliopsida</taxon>
        <taxon>Magnoliidae</taxon>
        <taxon>Piperales</taxon>
        <taxon>Aristolochiaceae</taxon>
        <taxon>Aristolochia</taxon>
    </lineage>
</organism>
<keyword evidence="10" id="KW-0862">Zinc</keyword>
<keyword evidence="17" id="KW-1185">Reference proteome</keyword>
<protein>
    <recommendedName>
        <fullName evidence="4">ribonuclease P</fullName>
        <ecNumber evidence="4">3.1.26.5</ecNumber>
    </recommendedName>
</protein>
<dbReference type="InterPro" id="IPR031595">
    <property type="entry name" value="PRORP_C"/>
</dbReference>
<dbReference type="InterPro" id="IPR011990">
    <property type="entry name" value="TPR-like_helical_dom_sf"/>
</dbReference>
<evidence type="ECO:0000313" key="16">
    <source>
        <dbReference type="EMBL" id="KAG9456142.1"/>
    </source>
</evidence>
<feature type="compositionally biased region" description="Basic and acidic residues" evidence="13">
    <location>
        <begin position="117"/>
        <end position="132"/>
    </location>
</feature>
<evidence type="ECO:0000256" key="5">
    <source>
        <dbReference type="ARBA" id="ARBA00022694"/>
    </source>
</evidence>
<feature type="compositionally biased region" description="Polar residues" evidence="13">
    <location>
        <begin position="289"/>
        <end position="299"/>
    </location>
</feature>
<name>A0AAV7F4W1_ARIFI</name>
<evidence type="ECO:0000256" key="12">
    <source>
        <dbReference type="ARBA" id="ARBA00023211"/>
    </source>
</evidence>
<keyword evidence="8" id="KW-0677">Repeat</keyword>
<dbReference type="Pfam" id="PF17177">
    <property type="entry name" value="PPR_long"/>
    <property type="match status" value="2"/>
</dbReference>
<evidence type="ECO:0000256" key="7">
    <source>
        <dbReference type="ARBA" id="ARBA00022723"/>
    </source>
</evidence>
<proteinExistence type="inferred from homology"/>
<accession>A0AAV7F4W1</accession>
<evidence type="ECO:0000259" key="14">
    <source>
        <dbReference type="Pfam" id="PF16953"/>
    </source>
</evidence>
<evidence type="ECO:0000256" key="11">
    <source>
        <dbReference type="ARBA" id="ARBA00022842"/>
    </source>
</evidence>
<dbReference type="PANTHER" id="PTHR13547">
    <property type="match status" value="1"/>
</dbReference>
<keyword evidence="12" id="KW-0464">Manganese</keyword>
<dbReference type="Pfam" id="PF16953">
    <property type="entry name" value="PRORP"/>
    <property type="match status" value="1"/>
</dbReference>
<evidence type="ECO:0000313" key="17">
    <source>
        <dbReference type="Proteomes" id="UP000825729"/>
    </source>
</evidence>
<keyword evidence="9" id="KW-0378">Hydrolase</keyword>
<feature type="region of interest" description="Disordered" evidence="13">
    <location>
        <begin position="288"/>
        <end position="319"/>
    </location>
</feature>
<keyword evidence="11" id="KW-0460">Magnesium</keyword>
<feature type="region of interest" description="Disordered" evidence="13">
    <location>
        <begin position="381"/>
        <end position="407"/>
    </location>
</feature>
<dbReference type="FunFam" id="3.40.50.11980:FF:000002">
    <property type="entry name" value="Proteinaceous RNase P 2"/>
    <property type="match status" value="1"/>
</dbReference>
<dbReference type="EC" id="3.1.26.5" evidence="4"/>
<evidence type="ECO:0000256" key="9">
    <source>
        <dbReference type="ARBA" id="ARBA00022801"/>
    </source>
</evidence>
<dbReference type="GO" id="GO:0046872">
    <property type="term" value="F:metal ion binding"/>
    <property type="evidence" value="ECO:0007669"/>
    <property type="project" value="UniProtKB-KW"/>
</dbReference>
<dbReference type="GO" id="GO:0004526">
    <property type="term" value="F:ribonuclease P activity"/>
    <property type="evidence" value="ECO:0007669"/>
    <property type="project" value="UniProtKB-EC"/>
</dbReference>
<dbReference type="Proteomes" id="UP000825729">
    <property type="component" value="Unassembled WGS sequence"/>
</dbReference>
<keyword evidence="5" id="KW-0819">tRNA processing</keyword>
<dbReference type="InterPro" id="IPR033443">
    <property type="entry name" value="PROP1-like_PPR_dom"/>
</dbReference>
<evidence type="ECO:0000256" key="4">
    <source>
        <dbReference type="ARBA" id="ARBA00012179"/>
    </source>
</evidence>
<dbReference type="Gene3D" id="3.40.50.11980">
    <property type="match status" value="1"/>
</dbReference>
<keyword evidence="6" id="KW-0540">Nuclease</keyword>
<evidence type="ECO:0000256" key="8">
    <source>
        <dbReference type="ARBA" id="ARBA00022737"/>
    </source>
</evidence>
<dbReference type="Gene3D" id="1.25.40.10">
    <property type="entry name" value="Tetratricopeptide repeat domain"/>
    <property type="match status" value="1"/>
</dbReference>
<comment type="caution">
    <text evidence="16">The sequence shown here is derived from an EMBL/GenBank/DDBJ whole genome shotgun (WGS) entry which is preliminary data.</text>
</comment>
<evidence type="ECO:0000259" key="15">
    <source>
        <dbReference type="Pfam" id="PF17177"/>
    </source>
</evidence>
<dbReference type="AlphaFoldDB" id="A0AAV7F4W1"/>
<sequence length="933" mass="104303">MTTFTISPLQHKHFVSLTLCKFPSSSHLASSSSSHIFSFFGFKESLFHDLSSPCVLRTHLGNMTIQMAVREQQGMTQDLVYGPDGERGDKFASPLSRDDRLYSKYKKTNSSSGPGDGRSRTAASEKKEETSKRRNKPIGEVYYRNGKEIDNGLSSSRSKVQRNSVRRGNGLVVNEKDTKYKKCDKEKNVSGLSSMSEAELLNKPPKQHKNGNTGVDSKREKKSKKNKIKSAEVKLRISLDACSKKGNVLGAIELYDSAIREGTKLEQYHYNVLLYLCSSAAVGVIQPAKSGSSTQSNSRQKLDKANLSNHSSSDIEQPAPQIFNNIGSTSQFTRDYTASLPKNLERNGGKRELDYEFSNGTLGNNTESRTKAIDLEVGSNGYQVESGESDGRHDAGEDNYMNTVNGNEENGIQVSEEIKRYALTRGFEIYDNMQSDNIPLSEAALTSIARMAMSVENGEMAFEMVKQMKSLGIRPRLRSYGPALFTFCNKGDIGKAFEVEEHMLSCGVHPEEPELEALLNVSVRAGKADKVYYLLHKLRASVRQVSSRTANLIEQWFSCRTASRVGKRKWDDNLILKAMENGGGGWHGMGWLGSGKWKVSHTCVGDDGVCINCGEKLVTIDIDPLETESFAKSVAQIAGKKERNSSFQKFQKWLDYYGPFEAVVDAANVGLSTQRRFSLTKVNSVVNGIRQKLPSKKLPLIVVHHRRISGGRMEEPTNKKLLEKWRNADALYATPSGSNDDWYWLYGAIKFKCLIVTNDEMRDHNFQLLGNDFFPKWKERHQVHFSFSEHGPEFQMPPPCSIVIQESVKGRWHVPIRVEEQESNRERTWLCVTRGILPLKSQYSSSKANGKLPDLYRATSMESDHPLENLPKDASRLHSGFSNLKDVRQSGAEPSSIVADIKILDNFHQPVTCCSLYNGWGGSSFCTSSNPFC</sequence>
<evidence type="ECO:0000256" key="1">
    <source>
        <dbReference type="ARBA" id="ARBA00000928"/>
    </source>
</evidence>
<gene>
    <name evidence="16" type="ORF">H6P81_000650</name>
</gene>
<evidence type="ECO:0000256" key="6">
    <source>
        <dbReference type="ARBA" id="ARBA00022722"/>
    </source>
</evidence>
<feature type="compositionally biased region" description="Basic and acidic residues" evidence="13">
    <location>
        <begin position="174"/>
        <end position="188"/>
    </location>
</feature>
<feature type="compositionally biased region" description="Polar residues" evidence="13">
    <location>
        <begin position="306"/>
        <end position="315"/>
    </location>
</feature>